<dbReference type="Proteomes" id="UP000308230">
    <property type="component" value="Unassembled WGS sequence"/>
</dbReference>
<gene>
    <name evidence="2" type="ORF">FCL54_04600</name>
</gene>
<dbReference type="PANTHER" id="PTHR36566:SF1">
    <property type="entry name" value="PYRIDINIUM-3,5-BISTHIOCARBOXYLIC ACID MONONUCLEOTIDE NICKEL INSERTION PROTEIN"/>
    <property type="match status" value="1"/>
</dbReference>
<comment type="caution">
    <text evidence="2">The sequence shown here is derived from an EMBL/GenBank/DDBJ whole genome shotgun (WGS) entry which is preliminary data.</text>
</comment>
<dbReference type="Gene3D" id="3.10.20.300">
    <property type="entry name" value="mk0293 like domain"/>
    <property type="match status" value="1"/>
</dbReference>
<dbReference type="OrthoDB" id="9765625at2"/>
<proteinExistence type="predicted"/>
<keyword evidence="1" id="KW-0533">Nickel</keyword>
<dbReference type="EMBL" id="SWLG01000003">
    <property type="protein sequence ID" value="TLS38571.1"/>
    <property type="molecule type" value="Genomic_DNA"/>
</dbReference>
<dbReference type="Pfam" id="PF01969">
    <property type="entry name" value="Ni_insertion"/>
    <property type="match status" value="1"/>
</dbReference>
<sequence>MEESYSFSIKEQFSLIRNGELVGKVTLLDVPDNQAKKTSHTIQHIDSDMQLLQVNIDDLNPEILAYVTEQLFAAGANDVFSQPIIMKKGRSATMLTVLCGRESVKAIETIIFRETTTLGIRRLATTVHRLAREIDSISTPWGEVKIKIGRQNGKITQISPEFEDCKKVAEQNNIPLKLVYNWINNQTTERY</sequence>
<name>A0A5R9F6D4_9BACL</name>
<organism evidence="2 3">
    <name type="scientific">Exobacillus caeni</name>
    <dbReference type="NCBI Taxonomy" id="2574798"/>
    <lineage>
        <taxon>Bacteria</taxon>
        <taxon>Bacillati</taxon>
        <taxon>Bacillota</taxon>
        <taxon>Bacilli</taxon>
        <taxon>Bacillales</taxon>
        <taxon>Guptibacillaceae</taxon>
        <taxon>Exobacillus</taxon>
    </lineage>
</organism>
<evidence type="ECO:0000256" key="1">
    <source>
        <dbReference type="ARBA" id="ARBA00022596"/>
    </source>
</evidence>
<protein>
    <submittedName>
        <fullName evidence="2">LarC family nickel insertion protein</fullName>
    </submittedName>
</protein>
<dbReference type="Gene3D" id="3.30.70.1380">
    <property type="entry name" value="Transcriptional regulatory protein pf0864 domain like"/>
    <property type="match status" value="1"/>
</dbReference>
<dbReference type="AlphaFoldDB" id="A0A5R9F6D4"/>
<evidence type="ECO:0000313" key="2">
    <source>
        <dbReference type="EMBL" id="TLS38571.1"/>
    </source>
</evidence>
<keyword evidence="3" id="KW-1185">Reference proteome</keyword>
<evidence type="ECO:0000313" key="3">
    <source>
        <dbReference type="Proteomes" id="UP000308230"/>
    </source>
</evidence>
<dbReference type="InterPro" id="IPR002822">
    <property type="entry name" value="Ni_insertion"/>
</dbReference>
<reference evidence="2 3" key="1">
    <citation type="submission" date="2019-04" db="EMBL/GenBank/DDBJ databases">
        <title>Bacillus caeni sp. nov., a bacterium isolated from mangrove sediment.</title>
        <authorList>
            <person name="Huang H."/>
            <person name="Mo K."/>
            <person name="Hu Y."/>
        </authorList>
    </citation>
    <scope>NUCLEOTIDE SEQUENCE [LARGE SCALE GENOMIC DNA]</scope>
    <source>
        <strain evidence="2 3">HB172195</strain>
    </source>
</reference>
<accession>A0A5R9F6D4</accession>
<dbReference type="PANTHER" id="PTHR36566">
    <property type="entry name" value="NICKEL INSERTION PROTEIN-RELATED"/>
    <property type="match status" value="1"/>
</dbReference>